<reference evidence="1" key="1">
    <citation type="submission" date="2020-04" db="EMBL/GenBank/DDBJ databases">
        <authorList>
            <person name="Alioto T."/>
            <person name="Alioto T."/>
            <person name="Gomez Garrido J."/>
        </authorList>
    </citation>
    <scope>NUCLEOTIDE SEQUENCE</scope>
    <source>
        <strain evidence="1">A484AB</strain>
    </source>
</reference>
<dbReference type="OrthoDB" id="6782434at2759"/>
<gene>
    <name evidence="1" type="ORF">PACLA_8A056131</name>
</gene>
<dbReference type="AlphaFoldDB" id="A0A6S7ICT1"/>
<protein>
    <submittedName>
        <fullName evidence="1">Uncharacterized protein</fullName>
    </submittedName>
</protein>
<dbReference type="EMBL" id="CACRXK020008460">
    <property type="protein sequence ID" value="CAB4014823.1"/>
    <property type="molecule type" value="Genomic_DNA"/>
</dbReference>
<evidence type="ECO:0000313" key="2">
    <source>
        <dbReference type="Proteomes" id="UP001152795"/>
    </source>
</evidence>
<organism evidence="1 2">
    <name type="scientific">Paramuricea clavata</name>
    <name type="common">Red gorgonian</name>
    <name type="synonym">Violescent sea-whip</name>
    <dbReference type="NCBI Taxonomy" id="317549"/>
    <lineage>
        <taxon>Eukaryota</taxon>
        <taxon>Metazoa</taxon>
        <taxon>Cnidaria</taxon>
        <taxon>Anthozoa</taxon>
        <taxon>Octocorallia</taxon>
        <taxon>Malacalcyonacea</taxon>
        <taxon>Plexauridae</taxon>
        <taxon>Paramuricea</taxon>
    </lineage>
</organism>
<name>A0A6S7ICT1_PARCT</name>
<sequence length="364" mass="41833">MLKHVTTRWLSLNTSVNRILSGYEGLKSYFLSEDDEDSKISLFARLRKHFENPMTEIYLMFFQAVIPTFTTVNKFLQRGESVIHLLLDQLESFLKKLAGKFIRIDAIAAANKVCEIDFSDDGNIKEEDKMFVGITTRGKMMKMLNDGDLDPQQVQRFYDAVGAFYRAAAQYAVAKLPFHDKVLENSRFVNFEKRREHEFTMVEFFLQRFPDHLEMSVEEQEKLQEQFIDYQLLSNDNIPQHVWNDATAKTDEDGTACLFRMDVIWGHLNATKSADGTPRFDLLARVALTVLCLPHSNAEERVFSMIGKNKRAERSSLQVKGTLSSIMTVKLADLNAKTFTPPVSVLKAAKSVTYEYNKAHKRKL</sequence>
<dbReference type="PANTHER" id="PTHR37162:SF1">
    <property type="entry name" value="BED-TYPE DOMAIN-CONTAINING PROTEIN"/>
    <property type="match status" value="1"/>
</dbReference>
<dbReference type="PANTHER" id="PTHR37162">
    <property type="entry name" value="HAT FAMILY DIMERISATION DOMAINCONTAINING PROTEIN-RELATED"/>
    <property type="match status" value="1"/>
</dbReference>
<dbReference type="Proteomes" id="UP001152795">
    <property type="component" value="Unassembled WGS sequence"/>
</dbReference>
<evidence type="ECO:0000313" key="1">
    <source>
        <dbReference type="EMBL" id="CAB4014823.1"/>
    </source>
</evidence>
<comment type="caution">
    <text evidence="1">The sequence shown here is derived from an EMBL/GenBank/DDBJ whole genome shotgun (WGS) entry which is preliminary data.</text>
</comment>
<keyword evidence="2" id="KW-1185">Reference proteome</keyword>
<accession>A0A6S7ICT1</accession>
<proteinExistence type="predicted"/>